<dbReference type="AlphaFoldDB" id="A0A504YBR4"/>
<dbReference type="Pfam" id="PF10255">
    <property type="entry name" value="Paf67"/>
    <property type="match status" value="1"/>
</dbReference>
<dbReference type="GO" id="GO:0003743">
    <property type="term" value="F:translation initiation factor activity"/>
    <property type="evidence" value="ECO:0007669"/>
    <property type="project" value="UniProtKB-KW"/>
</dbReference>
<comment type="caution">
    <text evidence="4">The sequence shown here is derived from an EMBL/GenBank/DDBJ whole genome shotgun (WGS) entry which is preliminary data.</text>
</comment>
<evidence type="ECO:0000256" key="3">
    <source>
        <dbReference type="ARBA" id="ARBA00022917"/>
    </source>
</evidence>
<dbReference type="Proteomes" id="UP000316759">
    <property type="component" value="Unassembled WGS sequence"/>
</dbReference>
<evidence type="ECO:0000313" key="4">
    <source>
        <dbReference type="EMBL" id="TPP57966.1"/>
    </source>
</evidence>
<protein>
    <submittedName>
        <fullName evidence="4">eIF3l</fullName>
    </submittedName>
</protein>
<dbReference type="OrthoDB" id="15082at2759"/>
<dbReference type="STRING" id="46835.A0A504YBR4"/>
<dbReference type="InterPro" id="IPR019382">
    <property type="entry name" value="eIF3l"/>
</dbReference>
<gene>
    <name evidence="4" type="ORF">FGIG_12401</name>
</gene>
<keyword evidence="1" id="KW-0963">Cytoplasm</keyword>
<keyword evidence="2" id="KW-0396">Initiation factor</keyword>
<evidence type="ECO:0000256" key="2">
    <source>
        <dbReference type="ARBA" id="ARBA00022540"/>
    </source>
</evidence>
<dbReference type="GO" id="GO:0005852">
    <property type="term" value="C:eukaryotic translation initiation factor 3 complex"/>
    <property type="evidence" value="ECO:0007669"/>
    <property type="project" value="InterPro"/>
</dbReference>
<evidence type="ECO:0000256" key="1">
    <source>
        <dbReference type="ARBA" id="ARBA00022490"/>
    </source>
</evidence>
<keyword evidence="5" id="KW-1185">Reference proteome</keyword>
<keyword evidence="3" id="KW-0648">Protein biosynthesis</keyword>
<evidence type="ECO:0000313" key="5">
    <source>
        <dbReference type="Proteomes" id="UP000316759"/>
    </source>
</evidence>
<proteinExistence type="predicted"/>
<organism evidence="4 5">
    <name type="scientific">Fasciola gigantica</name>
    <name type="common">Giant liver fluke</name>
    <dbReference type="NCBI Taxonomy" id="46835"/>
    <lineage>
        <taxon>Eukaryota</taxon>
        <taxon>Metazoa</taxon>
        <taxon>Spiralia</taxon>
        <taxon>Lophotrochozoa</taxon>
        <taxon>Platyhelminthes</taxon>
        <taxon>Trematoda</taxon>
        <taxon>Digenea</taxon>
        <taxon>Plagiorchiida</taxon>
        <taxon>Echinostomata</taxon>
        <taxon>Echinostomatoidea</taxon>
        <taxon>Fasciolidae</taxon>
        <taxon>Fasciola</taxon>
    </lineage>
</organism>
<reference evidence="4 5" key="1">
    <citation type="submission" date="2019-04" db="EMBL/GenBank/DDBJ databases">
        <title>Annotation for the trematode Fasciola gigantica.</title>
        <authorList>
            <person name="Choi Y.-J."/>
        </authorList>
    </citation>
    <scope>NUCLEOTIDE SEQUENCE [LARGE SCALE GENOMIC DNA]</scope>
    <source>
        <strain evidence="4">Uganda_cow_1</strain>
    </source>
</reference>
<dbReference type="EMBL" id="SUNJ01012526">
    <property type="protein sequence ID" value="TPP57966.1"/>
    <property type="molecule type" value="Genomic_DNA"/>
</dbReference>
<accession>A0A504YBR4</accession>
<dbReference type="PANTHER" id="PTHR13242">
    <property type="entry name" value="EUKARYOTIC TRANSLATION INITIATION FACTOR 3"/>
    <property type="match status" value="1"/>
</dbReference>
<dbReference type="PANTHER" id="PTHR13242:SF0">
    <property type="entry name" value="EUKARYOTIC TRANSLATION INITIATION FACTOR 3 SUBUNIT L"/>
    <property type="match status" value="1"/>
</dbReference>
<sequence length="145" mass="16544">MAFVIRDEAEFVSSFDIGCPKFITPEKPNYAKAGEAATYQLEPQRQQIELFKLESGQQIELLRLRSFLKLYTNMPTSKLAAYLNSTDMHVHMALMAYKYRLRQVTVSDELCSVDSSAVTGPRYGQQALTAAQVQTRQIRNRCTRI</sequence>
<name>A0A504YBR4_FASGI</name>